<gene>
    <name evidence="1" type="ORF">HID58_056863</name>
</gene>
<comment type="caution">
    <text evidence="1">The sequence shown here is derived from an EMBL/GenBank/DDBJ whole genome shotgun (WGS) entry which is preliminary data.</text>
</comment>
<evidence type="ECO:0000313" key="2">
    <source>
        <dbReference type="Proteomes" id="UP000824890"/>
    </source>
</evidence>
<accession>A0ABQ8APF7</accession>
<proteinExistence type="predicted"/>
<keyword evidence="2" id="KW-1185">Reference proteome</keyword>
<protein>
    <submittedName>
        <fullName evidence="1">Uncharacterized protein</fullName>
    </submittedName>
</protein>
<reference evidence="1 2" key="1">
    <citation type="submission" date="2021-05" db="EMBL/GenBank/DDBJ databases">
        <title>Genome Assembly of Synthetic Allotetraploid Brassica napus Reveals Homoeologous Exchanges between Subgenomes.</title>
        <authorList>
            <person name="Davis J.T."/>
        </authorList>
    </citation>
    <scope>NUCLEOTIDE SEQUENCE [LARGE SCALE GENOMIC DNA]</scope>
    <source>
        <strain evidence="2">cv. Da-Ae</strain>
        <tissue evidence="1">Seedling</tissue>
    </source>
</reference>
<evidence type="ECO:0000313" key="1">
    <source>
        <dbReference type="EMBL" id="KAH0894434.1"/>
    </source>
</evidence>
<name>A0ABQ8APF7_BRANA</name>
<organism evidence="1 2">
    <name type="scientific">Brassica napus</name>
    <name type="common">Rape</name>
    <dbReference type="NCBI Taxonomy" id="3708"/>
    <lineage>
        <taxon>Eukaryota</taxon>
        <taxon>Viridiplantae</taxon>
        <taxon>Streptophyta</taxon>
        <taxon>Embryophyta</taxon>
        <taxon>Tracheophyta</taxon>
        <taxon>Spermatophyta</taxon>
        <taxon>Magnoliopsida</taxon>
        <taxon>eudicotyledons</taxon>
        <taxon>Gunneridae</taxon>
        <taxon>Pentapetalae</taxon>
        <taxon>rosids</taxon>
        <taxon>malvids</taxon>
        <taxon>Brassicales</taxon>
        <taxon>Brassicaceae</taxon>
        <taxon>Brassiceae</taxon>
        <taxon>Brassica</taxon>
    </lineage>
</organism>
<dbReference type="Proteomes" id="UP000824890">
    <property type="component" value="Unassembled WGS sequence"/>
</dbReference>
<sequence>MADTNSLDEVTEPMDLWFDLAMLRSLRKLESLKSNSDRSLRRSMSLCEAKNFRRHKLVNKEGLLPLNLTSNPLSPPGHEFWLRKSDESSRIPNMVQRLHRRFIGQNEVTIAIVWEIQRPCAGLKNPNHTI</sequence>
<dbReference type="EMBL" id="JAGKQM010000013">
    <property type="protein sequence ID" value="KAH0894434.1"/>
    <property type="molecule type" value="Genomic_DNA"/>
</dbReference>